<evidence type="ECO:0000256" key="12">
    <source>
        <dbReference type="SAM" id="Phobius"/>
    </source>
</evidence>
<feature type="transmembrane region" description="Helical" evidence="12">
    <location>
        <begin position="205"/>
        <end position="226"/>
    </location>
</feature>
<dbReference type="OrthoDB" id="6117597at2759"/>
<comment type="caution">
    <text evidence="15">The sequence shown here is derived from an EMBL/GenBank/DDBJ whole genome shotgun (WGS) entry which is preliminary data.</text>
</comment>
<dbReference type="GO" id="GO:0015276">
    <property type="term" value="F:ligand-gated monoatomic ion channel activity"/>
    <property type="evidence" value="ECO:0007669"/>
    <property type="project" value="InterPro"/>
</dbReference>
<evidence type="ECO:0000313" key="16">
    <source>
        <dbReference type="Proteomes" id="UP000235965"/>
    </source>
</evidence>
<keyword evidence="4 12" id="KW-0812">Transmembrane</keyword>
<keyword evidence="8" id="KW-0675">Receptor</keyword>
<keyword evidence="10" id="KW-1071">Ligand-gated ion channel</keyword>
<evidence type="ECO:0000256" key="6">
    <source>
        <dbReference type="ARBA" id="ARBA00023065"/>
    </source>
</evidence>
<evidence type="ECO:0000256" key="9">
    <source>
        <dbReference type="ARBA" id="ARBA00023180"/>
    </source>
</evidence>
<evidence type="ECO:0000256" key="7">
    <source>
        <dbReference type="ARBA" id="ARBA00023136"/>
    </source>
</evidence>
<dbReference type="InParanoid" id="A0A2J7PKJ4"/>
<evidence type="ECO:0000256" key="10">
    <source>
        <dbReference type="ARBA" id="ARBA00023286"/>
    </source>
</evidence>
<keyword evidence="3" id="KW-1003">Cell membrane</keyword>
<reference evidence="15 16" key="1">
    <citation type="submission" date="2017-12" db="EMBL/GenBank/DDBJ databases">
        <title>Hemimetabolous genomes reveal molecular basis of termite eusociality.</title>
        <authorList>
            <person name="Harrison M.C."/>
            <person name="Jongepier E."/>
            <person name="Robertson H.M."/>
            <person name="Arning N."/>
            <person name="Bitard-Feildel T."/>
            <person name="Chao H."/>
            <person name="Childers C.P."/>
            <person name="Dinh H."/>
            <person name="Doddapaneni H."/>
            <person name="Dugan S."/>
            <person name="Gowin J."/>
            <person name="Greiner C."/>
            <person name="Han Y."/>
            <person name="Hu H."/>
            <person name="Hughes D.S.T."/>
            <person name="Huylmans A.-K."/>
            <person name="Kemena C."/>
            <person name="Kremer L.P.M."/>
            <person name="Lee S.L."/>
            <person name="Lopez-Ezquerra A."/>
            <person name="Mallet L."/>
            <person name="Monroy-Kuhn J.M."/>
            <person name="Moser A."/>
            <person name="Murali S.C."/>
            <person name="Muzny D.M."/>
            <person name="Otani S."/>
            <person name="Piulachs M.-D."/>
            <person name="Poelchau M."/>
            <person name="Qu J."/>
            <person name="Schaub F."/>
            <person name="Wada-Katsumata A."/>
            <person name="Worley K.C."/>
            <person name="Xie Q."/>
            <person name="Ylla G."/>
            <person name="Poulsen M."/>
            <person name="Gibbs R.A."/>
            <person name="Schal C."/>
            <person name="Richards S."/>
            <person name="Belles X."/>
            <person name="Korb J."/>
            <person name="Bornberg-Bauer E."/>
        </authorList>
    </citation>
    <scope>NUCLEOTIDE SEQUENCE [LARGE SCALE GENOMIC DNA]</scope>
    <source>
        <tissue evidence="15">Whole body</tissue>
    </source>
</reference>
<keyword evidence="11" id="KW-0407">Ion channel</keyword>
<organism evidence="15 16">
    <name type="scientific">Cryptotermes secundus</name>
    <dbReference type="NCBI Taxonomy" id="105785"/>
    <lineage>
        <taxon>Eukaryota</taxon>
        <taxon>Metazoa</taxon>
        <taxon>Ecdysozoa</taxon>
        <taxon>Arthropoda</taxon>
        <taxon>Hexapoda</taxon>
        <taxon>Insecta</taxon>
        <taxon>Pterygota</taxon>
        <taxon>Neoptera</taxon>
        <taxon>Polyneoptera</taxon>
        <taxon>Dictyoptera</taxon>
        <taxon>Blattodea</taxon>
        <taxon>Blattoidea</taxon>
        <taxon>Termitoidae</taxon>
        <taxon>Kalotermitidae</taxon>
        <taxon>Cryptotermitinae</taxon>
        <taxon>Cryptotermes</taxon>
    </lineage>
</organism>
<dbReference type="Pfam" id="PF24576">
    <property type="entry name" value="IR75A_N"/>
    <property type="match status" value="1"/>
</dbReference>
<dbReference type="InterPro" id="IPR052192">
    <property type="entry name" value="Insect_Ionotropic_Sensory_Rcpt"/>
</dbReference>
<dbReference type="STRING" id="105785.A0A2J7PKJ4"/>
<name>A0A2J7PKJ4_9NEOP</name>
<evidence type="ECO:0000256" key="1">
    <source>
        <dbReference type="ARBA" id="ARBA00004651"/>
    </source>
</evidence>
<evidence type="ECO:0000313" key="15">
    <source>
        <dbReference type="EMBL" id="PNF16858.1"/>
    </source>
</evidence>
<dbReference type="Pfam" id="PF10613">
    <property type="entry name" value="Lig_chan-Glu_bd"/>
    <property type="match status" value="1"/>
</dbReference>
<evidence type="ECO:0000256" key="2">
    <source>
        <dbReference type="ARBA" id="ARBA00022448"/>
    </source>
</evidence>
<dbReference type="GO" id="GO:0005886">
    <property type="term" value="C:plasma membrane"/>
    <property type="evidence" value="ECO:0007669"/>
    <property type="project" value="UniProtKB-SubCell"/>
</dbReference>
<dbReference type="Gene3D" id="3.40.190.10">
    <property type="entry name" value="Periplasmic binding protein-like II"/>
    <property type="match status" value="1"/>
</dbReference>
<gene>
    <name evidence="15" type="ORF">B7P43_G06079</name>
</gene>
<evidence type="ECO:0000259" key="13">
    <source>
        <dbReference type="Pfam" id="PF10613"/>
    </source>
</evidence>
<dbReference type="AlphaFoldDB" id="A0A2J7PKJ4"/>
<evidence type="ECO:0000256" key="11">
    <source>
        <dbReference type="ARBA" id="ARBA00023303"/>
    </source>
</evidence>
<dbReference type="PANTHER" id="PTHR42643">
    <property type="entry name" value="IONOTROPIC RECEPTOR 20A-RELATED"/>
    <property type="match status" value="1"/>
</dbReference>
<dbReference type="PANTHER" id="PTHR42643:SF30">
    <property type="entry name" value="IONOTROPIC RECEPTOR 40A-RELATED"/>
    <property type="match status" value="1"/>
</dbReference>
<dbReference type="InterPro" id="IPR019594">
    <property type="entry name" value="Glu/Gly-bd"/>
</dbReference>
<accession>A0A2J7PKJ4</accession>
<keyword evidence="9" id="KW-0325">Glycoprotein</keyword>
<feature type="transmembrane region" description="Helical" evidence="12">
    <location>
        <begin position="292"/>
        <end position="318"/>
    </location>
</feature>
<dbReference type="InterPro" id="IPR057074">
    <property type="entry name" value="IR75A_N"/>
</dbReference>
<comment type="subcellular location">
    <subcellularLocation>
        <location evidence="1">Cell membrane</location>
        <topology evidence="1">Multi-pass membrane protein</topology>
    </subcellularLocation>
</comment>
<proteinExistence type="predicted"/>
<keyword evidence="2" id="KW-0813">Transport</keyword>
<evidence type="ECO:0000259" key="14">
    <source>
        <dbReference type="Pfam" id="PF24576"/>
    </source>
</evidence>
<evidence type="ECO:0000256" key="3">
    <source>
        <dbReference type="ARBA" id="ARBA00022475"/>
    </source>
</evidence>
<dbReference type="Gene3D" id="1.10.287.70">
    <property type="match status" value="1"/>
</dbReference>
<evidence type="ECO:0000256" key="8">
    <source>
        <dbReference type="ARBA" id="ARBA00023170"/>
    </source>
</evidence>
<sequence>MDSEQLDEYLNGTYIPLDCHFIVARPTESGTVIFTEVYHIRRNQRLQKLNLGEWHHERGPSWTNISFYTRRSDLQGATLNAAVISGAICRITEFRNNKPVQVGGFFGVLWNALRYQLNFTSEFMKPPDGGYGSRGKNGWSGMIGMLVRKEAEVAVGAYVMTQLLLDHVHFVSPMGATKVAVFVRRPGPSFGTTWDTYMAPFSNKLWMAVLCAILGLSFGLTVTLSIGCRIGIEKNDRTTHLSLYDSFIYIFGSVCQQGATSGLLVTSLRVPYNLGGNSSVGHGWTWSWPCRLVFLSASLAAVVLLAAYSATFISFLTVRHSSLPFTTFEGILQDGTFKLGILERSVELSFFDTATETVMQNVYNKLILPALEDAPPDTLAGLQRVCDQPKYGFVVDSTRAYSVLNNLTCDIVALPEAFIPATGTFVVAKHSPYRRLINFK</sequence>
<keyword evidence="5 12" id="KW-1133">Transmembrane helix</keyword>
<keyword evidence="6" id="KW-0406">Ion transport</keyword>
<keyword evidence="7 12" id="KW-0472">Membrane</keyword>
<dbReference type="SUPFAM" id="SSF53850">
    <property type="entry name" value="Periplasmic binding protein-like II"/>
    <property type="match status" value="1"/>
</dbReference>
<evidence type="ECO:0000256" key="4">
    <source>
        <dbReference type="ARBA" id="ARBA00022692"/>
    </source>
</evidence>
<dbReference type="Proteomes" id="UP000235965">
    <property type="component" value="Unassembled WGS sequence"/>
</dbReference>
<feature type="domain" description="Ionotropic glutamate receptor L-glutamate and glycine-binding" evidence="13">
    <location>
        <begin position="100"/>
        <end position="186"/>
    </location>
</feature>
<protein>
    <submittedName>
        <fullName evidence="15">Uncharacterized protein</fullName>
    </submittedName>
</protein>
<dbReference type="EMBL" id="NEVH01024536">
    <property type="protein sequence ID" value="PNF16858.1"/>
    <property type="molecule type" value="Genomic_DNA"/>
</dbReference>
<evidence type="ECO:0000256" key="5">
    <source>
        <dbReference type="ARBA" id="ARBA00022989"/>
    </source>
</evidence>
<keyword evidence="16" id="KW-1185">Reference proteome</keyword>
<feature type="domain" description="Ionotropic receptor 75a N-terminal" evidence="14">
    <location>
        <begin position="3"/>
        <end position="83"/>
    </location>
</feature>